<comment type="caution">
    <text evidence="1">The sequence shown here is derived from an EMBL/GenBank/DDBJ whole genome shotgun (WGS) entry which is preliminary data.</text>
</comment>
<gene>
    <name evidence="1" type="ORF">GO755_33420</name>
</gene>
<reference evidence="1 2" key="1">
    <citation type="submission" date="2019-12" db="EMBL/GenBank/DDBJ databases">
        <title>Spirosoma sp. HMF4905 genome sequencing and assembly.</title>
        <authorList>
            <person name="Kang H."/>
            <person name="Cha I."/>
            <person name="Kim H."/>
            <person name="Joh K."/>
        </authorList>
    </citation>
    <scope>NUCLEOTIDE SEQUENCE [LARGE SCALE GENOMIC DNA]</scope>
    <source>
        <strain evidence="1 2">HMF4905</strain>
    </source>
</reference>
<organism evidence="1 2">
    <name type="scientific">Spirosoma arboris</name>
    <dbReference type="NCBI Taxonomy" id="2682092"/>
    <lineage>
        <taxon>Bacteria</taxon>
        <taxon>Pseudomonadati</taxon>
        <taxon>Bacteroidota</taxon>
        <taxon>Cytophagia</taxon>
        <taxon>Cytophagales</taxon>
        <taxon>Cytophagaceae</taxon>
        <taxon>Spirosoma</taxon>
    </lineage>
</organism>
<dbReference type="AlphaFoldDB" id="A0A7K1SMZ7"/>
<proteinExistence type="predicted"/>
<accession>A0A7K1SMZ7</accession>
<evidence type="ECO:0000313" key="2">
    <source>
        <dbReference type="Proteomes" id="UP000436006"/>
    </source>
</evidence>
<evidence type="ECO:0008006" key="3">
    <source>
        <dbReference type="Google" id="ProtNLM"/>
    </source>
</evidence>
<protein>
    <recommendedName>
        <fullName evidence="3">Transglycosylase SLT domain-containing protein</fullName>
    </recommendedName>
</protein>
<dbReference type="Proteomes" id="UP000436006">
    <property type="component" value="Unassembled WGS sequence"/>
</dbReference>
<name>A0A7K1SMZ7_9BACT</name>
<dbReference type="Gene3D" id="1.10.530.10">
    <property type="match status" value="1"/>
</dbReference>
<evidence type="ECO:0000313" key="1">
    <source>
        <dbReference type="EMBL" id="MVM34976.1"/>
    </source>
</evidence>
<keyword evidence="2" id="KW-1185">Reference proteome</keyword>
<dbReference type="EMBL" id="WPIN01000019">
    <property type="protein sequence ID" value="MVM34976.1"/>
    <property type="molecule type" value="Genomic_DNA"/>
</dbReference>
<sequence length="223" mass="24741">MNLSLNIPMVARSHSDFKPTDIARHQAAADYLSATYGTQIEQACRLNTVPDYLLKATLLTENEDAKPDSVNFKGAVGLGQIKPFVGLDMLALANTKKLLTDEKKAVFRKKLGSQLDKILKVDDTSVFKDSAWQAIILPALKDPEFNTMLAALTLSLFIREHSASGLLRCDYVEARYNQGYYLLSSRKIAKTLTTDELIDAVPAEAKNYILKVCGRNGWLDILT</sequence>
<dbReference type="RefSeq" id="WP_157589788.1">
    <property type="nucleotide sequence ID" value="NZ_WPIN01000019.1"/>
</dbReference>